<sequence length="74" mass="8655">MLYFKCPSCKKNLADKQIQYETVLGRICKDEELGNLSTEQAKELKSKLIRSFGLDRYCCTTRLMTYKQLINIVK</sequence>
<evidence type="ECO:0000313" key="1">
    <source>
        <dbReference type="EMBL" id="ARF09248.1"/>
    </source>
</evidence>
<dbReference type="EMBL" id="KY684084">
    <property type="protein sequence ID" value="ARF09248.1"/>
    <property type="molecule type" value="Genomic_DNA"/>
</dbReference>
<protein>
    <recommendedName>
        <fullName evidence="2">DNA-directed RNA polymerase subunit N</fullName>
    </recommendedName>
</protein>
<gene>
    <name evidence="1" type="ORF">Catovirus_2_197</name>
</gene>
<dbReference type="InterPro" id="IPR023580">
    <property type="entry name" value="RNA_pol_su_RPB10"/>
</dbReference>
<accession>A0A1V0SC69</accession>
<dbReference type="Gene3D" id="1.10.10.60">
    <property type="entry name" value="Homeodomain-like"/>
    <property type="match status" value="1"/>
</dbReference>
<reference evidence="1" key="1">
    <citation type="journal article" date="2017" name="Science">
        <title>Giant viruses with an expanded complement of translation system components.</title>
        <authorList>
            <person name="Schulz F."/>
            <person name="Yutin N."/>
            <person name="Ivanova N.N."/>
            <person name="Ortega D.R."/>
            <person name="Lee T.K."/>
            <person name="Vierheilig J."/>
            <person name="Daims H."/>
            <person name="Horn M."/>
            <person name="Wagner M."/>
            <person name="Jensen G.J."/>
            <person name="Kyrpides N.C."/>
            <person name="Koonin E.V."/>
            <person name="Woyke T."/>
        </authorList>
    </citation>
    <scope>NUCLEOTIDE SEQUENCE</scope>
    <source>
        <strain evidence="1">CTV1</strain>
    </source>
</reference>
<dbReference type="SUPFAM" id="SSF46924">
    <property type="entry name" value="RNA polymerase subunit RPB10"/>
    <property type="match status" value="1"/>
</dbReference>
<evidence type="ECO:0008006" key="2">
    <source>
        <dbReference type="Google" id="ProtNLM"/>
    </source>
</evidence>
<organism evidence="1">
    <name type="scientific">Catovirus CTV1</name>
    <dbReference type="NCBI Taxonomy" id="1977631"/>
    <lineage>
        <taxon>Viruses</taxon>
        <taxon>Varidnaviria</taxon>
        <taxon>Bamfordvirae</taxon>
        <taxon>Nucleocytoviricota</taxon>
        <taxon>Megaviricetes</taxon>
        <taxon>Imitervirales</taxon>
        <taxon>Mimiviridae</taxon>
        <taxon>Klosneuvirinae</taxon>
        <taxon>Catovirus</taxon>
    </lineage>
</organism>
<name>A0A1V0SC69_9VIRU</name>
<proteinExistence type="predicted"/>